<dbReference type="SUPFAM" id="SSF55874">
    <property type="entry name" value="ATPase domain of HSP90 chaperone/DNA topoisomerase II/histidine kinase"/>
    <property type="match status" value="1"/>
</dbReference>
<protein>
    <submittedName>
        <fullName evidence="6">Two-component sensor histidine kinase</fullName>
    </submittedName>
</protein>
<name>A0A917FT91_9NOCA</name>
<feature type="transmembrane region" description="Helical" evidence="4">
    <location>
        <begin position="154"/>
        <end position="174"/>
    </location>
</feature>
<sequence length="374" mass="39799">MAEAGGDPETDADRLRRGLRRGWFFSAIWLVYLFDPVRTIVESDVSVARRATALLSLVLFAATYLLSFAEFRSRIAKGPIASPSRQWMLLGALVILLVPAAPVARESILAGGVYIAVMAVFTLPLAQAAVVIAASAAAFVVLPRIVPGWSADDGTVLSLLVASLAAWGVGQLIVRNIELQRARQRIADLAVVEERERLGRDVHDILGHTLTVITVKAELAGRLVDLDPLRATREIAEVEALARTALSDVRATVGGLRTVTLDVELIHARTALDAAGIDLVLIGAATDAESNFREVFAWTVRESVTNVVRHSGASRCCITVEPSRIEIVDDGKGSDPGDDTGNGLRGLRHRADRAGTVLTAGAAGGGFRVIVEAP</sequence>
<dbReference type="GO" id="GO:0016020">
    <property type="term" value="C:membrane"/>
    <property type="evidence" value="ECO:0007669"/>
    <property type="project" value="InterPro"/>
</dbReference>
<dbReference type="PANTHER" id="PTHR24421">
    <property type="entry name" value="NITRATE/NITRITE SENSOR PROTEIN NARX-RELATED"/>
    <property type="match status" value="1"/>
</dbReference>
<evidence type="ECO:0000313" key="7">
    <source>
        <dbReference type="Proteomes" id="UP000654257"/>
    </source>
</evidence>
<keyword evidence="4" id="KW-0812">Transmembrane</keyword>
<feature type="domain" description="Signal transduction histidine kinase subgroup 3 dimerisation and phosphoacceptor" evidence="5">
    <location>
        <begin position="194"/>
        <end position="260"/>
    </location>
</feature>
<dbReference type="CDD" id="cd16917">
    <property type="entry name" value="HATPase_UhpB-NarQ-NarX-like"/>
    <property type="match status" value="1"/>
</dbReference>
<feature type="transmembrane region" description="Helical" evidence="4">
    <location>
        <begin position="47"/>
        <end position="66"/>
    </location>
</feature>
<dbReference type="PANTHER" id="PTHR24421:SF63">
    <property type="entry name" value="SENSOR HISTIDINE KINASE DESK"/>
    <property type="match status" value="1"/>
</dbReference>
<dbReference type="InterPro" id="IPR036890">
    <property type="entry name" value="HATPase_C_sf"/>
</dbReference>
<accession>A0A917FT91</accession>
<dbReference type="GO" id="GO:0046983">
    <property type="term" value="F:protein dimerization activity"/>
    <property type="evidence" value="ECO:0007669"/>
    <property type="project" value="InterPro"/>
</dbReference>
<dbReference type="EMBL" id="BMCU01000002">
    <property type="protein sequence ID" value="GGG03080.1"/>
    <property type="molecule type" value="Genomic_DNA"/>
</dbReference>
<keyword evidence="4" id="KW-0472">Membrane</keyword>
<keyword evidence="7" id="KW-1185">Reference proteome</keyword>
<dbReference type="AlphaFoldDB" id="A0A917FT91"/>
<dbReference type="Pfam" id="PF07730">
    <property type="entry name" value="HisKA_3"/>
    <property type="match status" value="1"/>
</dbReference>
<keyword evidence="2 6" id="KW-0418">Kinase</keyword>
<comment type="caution">
    <text evidence="6">The sequence shown here is derived from an EMBL/GenBank/DDBJ whole genome shotgun (WGS) entry which is preliminary data.</text>
</comment>
<keyword evidence="4" id="KW-1133">Transmembrane helix</keyword>
<dbReference type="InterPro" id="IPR011712">
    <property type="entry name" value="Sig_transdc_His_kin_sub3_dim/P"/>
</dbReference>
<evidence type="ECO:0000256" key="1">
    <source>
        <dbReference type="ARBA" id="ARBA00022679"/>
    </source>
</evidence>
<dbReference type="InterPro" id="IPR050482">
    <property type="entry name" value="Sensor_HK_TwoCompSys"/>
</dbReference>
<evidence type="ECO:0000256" key="4">
    <source>
        <dbReference type="SAM" id="Phobius"/>
    </source>
</evidence>
<reference evidence="6" key="1">
    <citation type="journal article" date="2014" name="Int. J. Syst. Evol. Microbiol.">
        <title>Complete genome sequence of Corynebacterium casei LMG S-19264T (=DSM 44701T), isolated from a smear-ripened cheese.</title>
        <authorList>
            <consortium name="US DOE Joint Genome Institute (JGI-PGF)"/>
            <person name="Walter F."/>
            <person name="Albersmeier A."/>
            <person name="Kalinowski J."/>
            <person name="Ruckert C."/>
        </authorList>
    </citation>
    <scope>NUCLEOTIDE SEQUENCE</scope>
    <source>
        <strain evidence="6">CCM 7905</strain>
    </source>
</reference>
<reference evidence="6" key="2">
    <citation type="submission" date="2020-09" db="EMBL/GenBank/DDBJ databases">
        <authorList>
            <person name="Sun Q."/>
            <person name="Sedlacek I."/>
        </authorList>
    </citation>
    <scope>NUCLEOTIDE SEQUENCE</scope>
    <source>
        <strain evidence="6">CCM 7905</strain>
    </source>
</reference>
<evidence type="ECO:0000256" key="2">
    <source>
        <dbReference type="ARBA" id="ARBA00022777"/>
    </source>
</evidence>
<feature type="transmembrane region" description="Helical" evidence="4">
    <location>
        <begin position="87"/>
        <end position="105"/>
    </location>
</feature>
<proteinExistence type="predicted"/>
<evidence type="ECO:0000259" key="5">
    <source>
        <dbReference type="Pfam" id="PF07730"/>
    </source>
</evidence>
<feature type="transmembrane region" description="Helical" evidence="4">
    <location>
        <begin position="23"/>
        <end position="41"/>
    </location>
</feature>
<feature type="transmembrane region" description="Helical" evidence="4">
    <location>
        <begin position="111"/>
        <end position="142"/>
    </location>
</feature>
<dbReference type="Gene3D" id="3.30.565.10">
    <property type="entry name" value="Histidine kinase-like ATPase, C-terminal domain"/>
    <property type="match status" value="1"/>
</dbReference>
<keyword evidence="3" id="KW-0902">Two-component regulatory system</keyword>
<evidence type="ECO:0000313" key="6">
    <source>
        <dbReference type="EMBL" id="GGG03080.1"/>
    </source>
</evidence>
<evidence type="ECO:0000256" key="3">
    <source>
        <dbReference type="ARBA" id="ARBA00023012"/>
    </source>
</evidence>
<organism evidence="6 7">
    <name type="scientific">Rhodococcoides trifolii</name>
    <dbReference type="NCBI Taxonomy" id="908250"/>
    <lineage>
        <taxon>Bacteria</taxon>
        <taxon>Bacillati</taxon>
        <taxon>Actinomycetota</taxon>
        <taxon>Actinomycetes</taxon>
        <taxon>Mycobacteriales</taxon>
        <taxon>Nocardiaceae</taxon>
        <taxon>Rhodococcoides</taxon>
    </lineage>
</organism>
<dbReference type="Proteomes" id="UP000654257">
    <property type="component" value="Unassembled WGS sequence"/>
</dbReference>
<dbReference type="GO" id="GO:0000155">
    <property type="term" value="F:phosphorelay sensor kinase activity"/>
    <property type="evidence" value="ECO:0007669"/>
    <property type="project" value="InterPro"/>
</dbReference>
<dbReference type="Gene3D" id="1.20.5.1930">
    <property type="match status" value="1"/>
</dbReference>
<keyword evidence="1" id="KW-0808">Transferase</keyword>
<gene>
    <name evidence="6" type="ORF">GCM10007304_16400</name>
</gene>